<feature type="domain" description="Fungal-type protein kinase" evidence="2">
    <location>
        <begin position="939"/>
        <end position="1036"/>
    </location>
</feature>
<comment type="caution">
    <text evidence="3">The sequence shown here is derived from an EMBL/GenBank/DDBJ whole genome shotgun (WGS) entry which is preliminary data.</text>
</comment>
<feature type="compositionally biased region" description="Low complexity" evidence="1">
    <location>
        <begin position="648"/>
        <end position="663"/>
    </location>
</feature>
<protein>
    <recommendedName>
        <fullName evidence="2">Fungal-type protein kinase domain-containing protein</fullName>
    </recommendedName>
</protein>
<dbReference type="EMBL" id="JAFIQS010000006">
    <property type="protein sequence ID" value="KAG5167954.1"/>
    <property type="molecule type" value="Genomic_DNA"/>
</dbReference>
<feature type="region of interest" description="Disordered" evidence="1">
    <location>
        <begin position="212"/>
        <end position="256"/>
    </location>
</feature>
<proteinExistence type="predicted"/>
<sequence length="1180" mass="133186">MRLVGFYRYQQQLQHAPSALANAKVSPEHDGGPFAQMYVQAMRRSGSGTSQQPTFPQHPGPPFGAKPAGQVGGEKWHSFVQTASSEAATTDAKARTEATIAEYFIVAFVNVDVQSLNKRTVSACCMVTQNGLSYDPNSNGCNDFQRGIAVGHTLWYTMNTPKFEDMIPTAVTAYLQQFQQPLSLSANANESPPHCGGVGKHARVHAIGRSGGRQHLTFPQHPGPPAGAKPAGQVGGEKLHSRVQRRTSSESANVTEAKASAEAMIVKYFIAVLPNSTASQELQSPKCNPYQVREGLESRGFVKNGALHWSTALNLMTSPHSKIKNATRRQAANFEYKLEDIRDDLETENSTKCSFDAILKYFLSLVLRDDDPKKRRLDVIQKEIEELQLKRYEKNLVGNGNTTIRGVSTAAEPVETLGETASTQLEHNNDKDDDTWFGSQKEQELIQERDNILDELLNEALESVLPVANNGDLIKMLENFATAFAKGKAESSRYGEFVRLCNNALQRLAYVNSKRQFREKDRLNIRFHRNDPSHITTHNKDMQDIHCKPDVVITPLIAALRAASRGLEVDVNFDKPPRKSFEWVDILSCQDFKLVNEGIPAEGNVAARTFFEARHPLPIATEGCSSERASDDVFLAENTLPSKKLRQSNSETPTSSASTSTSSAIVNNSKTKATKVETKRQQVINGRVQCESYALEMMSYSAGVHHAVNLLFTDGHVWIWYHDRQGVVQSDGLSIFADFSRFLVLLFAFQRFRAEDWGIIRCLNPQFIDRVENEPVSRNTPEPVPEPGIKFNLKRDLRNVWVPDDQGSTLATVVVNMDNFLSHPPHSLNGNTTAVVLAQGFDEDGALVSVPMVCKIYHPEVERRHEGATIQVVRKIAADEDKTMLKHLPSVLFYGDVPGCTTHRIRSMIKRRWKGHRTLRILGLRKLEEITTVDGADFVKAWLETVICHAFLWKNYVEHGDPSLSNIMYDPDENCGVLSDFDLSLLQWEPRVIGTHGTGTVPFMALELLRKKYWEGKIQRFYHHELESFIWILTYVILLYDRGIRKKNEAVDSWRTSDYDMCRMQKRDFYFDSNQKLANQVQENYKTYWRMARQLLYNLVLCHAEHQGQMMRSSANNAPRLASDNLWERFNSVLRSTLPPNSILDQEDLLERLKSQKPSFEPLDETIRHTLQAKYSAIVL</sequence>
<name>A0A8H7XYV1_PSICU</name>
<gene>
    <name evidence="3" type="ORF">JR316_006545</name>
</gene>
<dbReference type="AlphaFoldDB" id="A0A8H7XYV1"/>
<feature type="compositionally biased region" description="Polar residues" evidence="1">
    <location>
        <begin position="46"/>
        <end position="55"/>
    </location>
</feature>
<feature type="region of interest" description="Disordered" evidence="1">
    <location>
        <begin position="644"/>
        <end position="664"/>
    </location>
</feature>
<dbReference type="InterPro" id="IPR040976">
    <property type="entry name" value="Pkinase_fungal"/>
</dbReference>
<dbReference type="SUPFAM" id="SSF56112">
    <property type="entry name" value="Protein kinase-like (PK-like)"/>
    <property type="match status" value="1"/>
</dbReference>
<evidence type="ECO:0000256" key="1">
    <source>
        <dbReference type="SAM" id="MobiDB-lite"/>
    </source>
</evidence>
<dbReference type="PANTHER" id="PTHR38248">
    <property type="entry name" value="FUNK1 6"/>
    <property type="match status" value="1"/>
</dbReference>
<evidence type="ECO:0000259" key="2">
    <source>
        <dbReference type="Pfam" id="PF17667"/>
    </source>
</evidence>
<evidence type="ECO:0000313" key="3">
    <source>
        <dbReference type="EMBL" id="KAG5167954.1"/>
    </source>
</evidence>
<dbReference type="Pfam" id="PF17667">
    <property type="entry name" value="Pkinase_fungal"/>
    <property type="match status" value="1"/>
</dbReference>
<accession>A0A8H7XYV1</accession>
<organism evidence="3">
    <name type="scientific">Psilocybe cubensis</name>
    <name type="common">Psychedelic mushroom</name>
    <name type="synonym">Stropharia cubensis</name>
    <dbReference type="NCBI Taxonomy" id="181762"/>
    <lineage>
        <taxon>Eukaryota</taxon>
        <taxon>Fungi</taxon>
        <taxon>Dikarya</taxon>
        <taxon>Basidiomycota</taxon>
        <taxon>Agaricomycotina</taxon>
        <taxon>Agaricomycetes</taxon>
        <taxon>Agaricomycetidae</taxon>
        <taxon>Agaricales</taxon>
        <taxon>Agaricineae</taxon>
        <taxon>Strophariaceae</taxon>
        <taxon>Psilocybe</taxon>
    </lineage>
</organism>
<reference evidence="3" key="1">
    <citation type="submission" date="2021-02" db="EMBL/GenBank/DDBJ databases">
        <title>Psilocybe cubensis genome.</title>
        <authorList>
            <person name="Mckernan K.J."/>
            <person name="Crawford S."/>
            <person name="Trippe A."/>
            <person name="Kane L.T."/>
            <person name="Mclaughlin S."/>
        </authorList>
    </citation>
    <scope>NUCLEOTIDE SEQUENCE [LARGE SCALE GENOMIC DNA]</scope>
    <source>
        <strain evidence="3">MGC-MH-2018</strain>
    </source>
</reference>
<dbReference type="PANTHER" id="PTHR38248:SF2">
    <property type="entry name" value="FUNK1 11"/>
    <property type="match status" value="1"/>
</dbReference>
<dbReference type="InterPro" id="IPR011009">
    <property type="entry name" value="Kinase-like_dom_sf"/>
</dbReference>
<feature type="region of interest" description="Disordered" evidence="1">
    <location>
        <begin position="45"/>
        <end position="69"/>
    </location>
</feature>